<organism evidence="1 2">
    <name type="scientific">Paraprevotella xylaniphila YIT 11841</name>
    <dbReference type="NCBI Taxonomy" id="762982"/>
    <lineage>
        <taxon>Bacteria</taxon>
        <taxon>Pseudomonadati</taxon>
        <taxon>Bacteroidota</taxon>
        <taxon>Bacteroidia</taxon>
        <taxon>Bacteroidales</taxon>
        <taxon>Prevotellaceae</taxon>
        <taxon>Paraprevotella</taxon>
    </lineage>
</organism>
<evidence type="ECO:0000313" key="1">
    <source>
        <dbReference type="EMBL" id="EGG55435.1"/>
    </source>
</evidence>
<sequence>NHGMPLTITACFSEFKQKSLPKTKTGEQKRTMNDKNILYCIPSKIIC</sequence>
<dbReference type="HOGENOM" id="CLU_3161796_0_0_10"/>
<dbReference type="Proteomes" id="UP000005546">
    <property type="component" value="Unassembled WGS sequence"/>
</dbReference>
<evidence type="ECO:0000313" key="2">
    <source>
        <dbReference type="Proteomes" id="UP000005546"/>
    </source>
</evidence>
<accession>F3QS94</accession>
<reference evidence="1 2" key="1">
    <citation type="submission" date="2011-02" db="EMBL/GenBank/DDBJ databases">
        <authorList>
            <person name="Weinstock G."/>
            <person name="Sodergren E."/>
            <person name="Clifton S."/>
            <person name="Fulton L."/>
            <person name="Fulton B."/>
            <person name="Courtney L."/>
            <person name="Fronick C."/>
            <person name="Harrison M."/>
            <person name="Strong C."/>
            <person name="Farmer C."/>
            <person name="Delahaunty K."/>
            <person name="Markovic C."/>
            <person name="Hall O."/>
            <person name="Minx P."/>
            <person name="Tomlinson C."/>
            <person name="Mitreva M."/>
            <person name="Hou S."/>
            <person name="Chen J."/>
            <person name="Wollam A."/>
            <person name="Pepin K.H."/>
            <person name="Johnson M."/>
            <person name="Bhonagiri V."/>
            <person name="Zhang X."/>
            <person name="Suruliraj S."/>
            <person name="Warren W."/>
            <person name="Chinwalla A."/>
            <person name="Mardis E.R."/>
            <person name="Wilson R.K."/>
        </authorList>
    </citation>
    <scope>NUCLEOTIDE SEQUENCE [LARGE SCALE GENOMIC DNA]</scope>
    <source>
        <strain evidence="1 2">YIT 11841</strain>
    </source>
</reference>
<comment type="caution">
    <text evidence="1">The sequence shown here is derived from an EMBL/GenBank/DDBJ whole genome shotgun (WGS) entry which is preliminary data.</text>
</comment>
<protein>
    <submittedName>
        <fullName evidence="1">Uncharacterized protein</fullName>
    </submittedName>
</protein>
<keyword evidence="2" id="KW-1185">Reference proteome</keyword>
<proteinExistence type="predicted"/>
<dbReference type="AlphaFoldDB" id="F3QS94"/>
<gene>
    <name evidence="1" type="ORF">HMPREF9442_01051</name>
</gene>
<name>F3QS94_9BACT</name>
<dbReference type="EMBL" id="AFBR01000025">
    <property type="protein sequence ID" value="EGG55435.1"/>
    <property type="molecule type" value="Genomic_DNA"/>
</dbReference>
<feature type="non-terminal residue" evidence="1">
    <location>
        <position position="1"/>
    </location>
</feature>